<organism evidence="7 8">
    <name type="scientific">Ornithinibacillus hominis</name>
    <dbReference type="NCBI Taxonomy" id="2763055"/>
    <lineage>
        <taxon>Bacteria</taxon>
        <taxon>Bacillati</taxon>
        <taxon>Bacillota</taxon>
        <taxon>Bacilli</taxon>
        <taxon>Bacillales</taxon>
        <taxon>Bacillaceae</taxon>
        <taxon>Ornithinibacillus</taxon>
    </lineage>
</organism>
<dbReference type="Pfam" id="PF01565">
    <property type="entry name" value="FAD_binding_4"/>
    <property type="match status" value="1"/>
</dbReference>
<dbReference type="AlphaFoldDB" id="A0A923L761"/>
<evidence type="ECO:0000256" key="3">
    <source>
        <dbReference type="ARBA" id="ARBA00022630"/>
    </source>
</evidence>
<evidence type="ECO:0000256" key="4">
    <source>
        <dbReference type="ARBA" id="ARBA00022827"/>
    </source>
</evidence>
<comment type="similarity">
    <text evidence="2">Belongs to the oxygen-dependent FAD-linked oxidoreductase family.</text>
</comment>
<dbReference type="InterPro" id="IPR016169">
    <property type="entry name" value="FAD-bd_PCMH_sub2"/>
</dbReference>
<evidence type="ECO:0000313" key="7">
    <source>
        <dbReference type="EMBL" id="MBC5637723.1"/>
    </source>
</evidence>
<dbReference type="GO" id="GO:0071949">
    <property type="term" value="F:FAD binding"/>
    <property type="evidence" value="ECO:0007669"/>
    <property type="project" value="InterPro"/>
</dbReference>
<dbReference type="Proteomes" id="UP000637359">
    <property type="component" value="Unassembled WGS sequence"/>
</dbReference>
<dbReference type="InterPro" id="IPR016166">
    <property type="entry name" value="FAD-bd_PCMH"/>
</dbReference>
<dbReference type="InterPro" id="IPR036318">
    <property type="entry name" value="FAD-bd_PCMH-like_sf"/>
</dbReference>
<evidence type="ECO:0000313" key="8">
    <source>
        <dbReference type="Proteomes" id="UP000637359"/>
    </source>
</evidence>
<evidence type="ECO:0000256" key="1">
    <source>
        <dbReference type="ARBA" id="ARBA00001974"/>
    </source>
</evidence>
<keyword evidence="8" id="KW-1185">Reference proteome</keyword>
<dbReference type="SUPFAM" id="SSF56176">
    <property type="entry name" value="FAD-binding/transporter-associated domain-like"/>
    <property type="match status" value="1"/>
</dbReference>
<dbReference type="PANTHER" id="PTHR42973:SF39">
    <property type="entry name" value="FAD-BINDING PCMH-TYPE DOMAIN-CONTAINING PROTEIN"/>
    <property type="match status" value="1"/>
</dbReference>
<dbReference type="InterPro" id="IPR016167">
    <property type="entry name" value="FAD-bd_PCMH_sub1"/>
</dbReference>
<dbReference type="GO" id="GO:0016491">
    <property type="term" value="F:oxidoreductase activity"/>
    <property type="evidence" value="ECO:0007669"/>
    <property type="project" value="UniProtKB-KW"/>
</dbReference>
<comment type="caution">
    <text evidence="7">The sequence shown here is derived from an EMBL/GenBank/DDBJ whole genome shotgun (WGS) entry which is preliminary data.</text>
</comment>
<protein>
    <submittedName>
        <fullName evidence="7">FAD-binding oxidoreductase</fullName>
    </submittedName>
</protein>
<gene>
    <name evidence="7" type="ORF">H8S33_12980</name>
</gene>
<dbReference type="Gene3D" id="3.40.462.20">
    <property type="match status" value="1"/>
</dbReference>
<comment type="cofactor">
    <cofactor evidence="1">
        <name>FAD</name>
        <dbReference type="ChEBI" id="CHEBI:57692"/>
    </cofactor>
</comment>
<evidence type="ECO:0000259" key="6">
    <source>
        <dbReference type="PROSITE" id="PS51387"/>
    </source>
</evidence>
<feature type="domain" description="FAD-binding PCMH-type" evidence="6">
    <location>
        <begin position="31"/>
        <end position="201"/>
    </location>
</feature>
<dbReference type="EMBL" id="JACOOL010000009">
    <property type="protein sequence ID" value="MBC5637723.1"/>
    <property type="molecule type" value="Genomic_DNA"/>
</dbReference>
<dbReference type="Pfam" id="PF08031">
    <property type="entry name" value="BBE"/>
    <property type="match status" value="1"/>
</dbReference>
<dbReference type="Gene3D" id="3.30.465.10">
    <property type="match status" value="1"/>
</dbReference>
<dbReference type="InterPro" id="IPR050416">
    <property type="entry name" value="FAD-linked_Oxidoreductase"/>
</dbReference>
<evidence type="ECO:0000256" key="5">
    <source>
        <dbReference type="ARBA" id="ARBA00023002"/>
    </source>
</evidence>
<proteinExistence type="inferred from homology"/>
<evidence type="ECO:0000256" key="2">
    <source>
        <dbReference type="ARBA" id="ARBA00005466"/>
    </source>
</evidence>
<accession>A0A923L761</accession>
<keyword evidence="5" id="KW-0560">Oxidoreductase</keyword>
<keyword evidence="3" id="KW-0285">Flavoprotein</keyword>
<reference evidence="7" key="1">
    <citation type="submission" date="2020-08" db="EMBL/GenBank/DDBJ databases">
        <title>Genome public.</title>
        <authorList>
            <person name="Liu C."/>
            <person name="Sun Q."/>
        </authorList>
    </citation>
    <scope>NUCLEOTIDE SEQUENCE</scope>
    <source>
        <strain evidence="7">BX22</strain>
    </source>
</reference>
<dbReference type="PANTHER" id="PTHR42973">
    <property type="entry name" value="BINDING OXIDOREDUCTASE, PUTATIVE (AFU_ORTHOLOGUE AFUA_1G17690)-RELATED"/>
    <property type="match status" value="1"/>
</dbReference>
<dbReference type="RefSeq" id="WP_186870428.1">
    <property type="nucleotide sequence ID" value="NZ_JACOOL010000009.1"/>
</dbReference>
<sequence>MGQDIEQKSGQKIECDHPLYHLKRKVWNSHVDRYPAVIFECQRVQDVLEAVHYANEHGLKVSVRGGGFHPAGKTVKDNAVLIDVSQMNEIQVDEISKLAIVGAGAITAEVDRITQEYGLAVPLSMNSQIGISGLALGGGIGHLRGKYGLTSDNVVGVHLVTGEGQLLYVNKFEHQELFWAIRGAGANFGVVTKFEFQLHPVGQYILGIDVVYDYKDCKQILEKAERYRQHAVEDISFNIIITKMNQNFPCVRLVGMYVGELNIKSEQEIIQPLLELATPLADNTEITLYGDMQCKFDSYIQEGITFEGISLFFNELHPDVIQLLMDEVNESELLVVIHLIEMHGKVNQISHQETAFYIRDASYLLVIEAEISSDPSKTQTWFDNLYKKLLPYSYNQISYLNSTQDNEEVTRNAYRAIADKLVALKKEYDPNNLFCSEHNLID</sequence>
<keyword evidence="4" id="KW-0274">FAD</keyword>
<name>A0A923L761_9BACI</name>
<dbReference type="Gene3D" id="3.30.43.10">
    <property type="entry name" value="Uridine Diphospho-n-acetylenolpyruvylglucosamine Reductase, domain 2"/>
    <property type="match status" value="1"/>
</dbReference>
<dbReference type="PROSITE" id="PS51387">
    <property type="entry name" value="FAD_PCMH"/>
    <property type="match status" value="1"/>
</dbReference>
<dbReference type="InterPro" id="IPR012951">
    <property type="entry name" value="BBE"/>
</dbReference>
<dbReference type="InterPro" id="IPR006094">
    <property type="entry name" value="Oxid_FAD_bind_N"/>
</dbReference>